<proteinExistence type="predicted"/>
<dbReference type="AlphaFoldDB" id="A0A3N1D241"/>
<accession>A0A3N1D241</accession>
<sequence>MDWLTEAQEGAAARSWAMNDAGLGTDSASQIPRVAWFQVQVTQPVSSDQPLPTQAFPACIDDVMGRLGTLNLQAVQLLLPEGRPGGPTRAIGDHFWPGPPKNRAVFRCVLTEWSLDIIGWLAAFLAEANVQHGVTAPVLLTVNRNA</sequence>
<dbReference type="Proteomes" id="UP000272400">
    <property type="component" value="Unassembled WGS sequence"/>
</dbReference>
<name>A0A3N1D241_9ACTN</name>
<evidence type="ECO:0000313" key="2">
    <source>
        <dbReference type="Proteomes" id="UP000272400"/>
    </source>
</evidence>
<dbReference type="RefSeq" id="WP_148086095.1">
    <property type="nucleotide sequence ID" value="NZ_RJKE01000001.1"/>
</dbReference>
<gene>
    <name evidence="1" type="ORF">EDD29_5210</name>
</gene>
<keyword evidence="2" id="KW-1185">Reference proteome</keyword>
<dbReference type="EMBL" id="RJKE01000001">
    <property type="protein sequence ID" value="ROO87595.1"/>
    <property type="molecule type" value="Genomic_DNA"/>
</dbReference>
<dbReference type="OrthoDB" id="3617561at2"/>
<comment type="caution">
    <text evidence="1">The sequence shown here is derived from an EMBL/GenBank/DDBJ whole genome shotgun (WGS) entry which is preliminary data.</text>
</comment>
<organism evidence="1 2">
    <name type="scientific">Actinocorallia herbida</name>
    <dbReference type="NCBI Taxonomy" id="58109"/>
    <lineage>
        <taxon>Bacteria</taxon>
        <taxon>Bacillati</taxon>
        <taxon>Actinomycetota</taxon>
        <taxon>Actinomycetes</taxon>
        <taxon>Streptosporangiales</taxon>
        <taxon>Thermomonosporaceae</taxon>
        <taxon>Actinocorallia</taxon>
    </lineage>
</organism>
<reference evidence="1 2" key="1">
    <citation type="submission" date="2018-11" db="EMBL/GenBank/DDBJ databases">
        <title>Sequencing the genomes of 1000 actinobacteria strains.</title>
        <authorList>
            <person name="Klenk H.-P."/>
        </authorList>
    </citation>
    <scope>NUCLEOTIDE SEQUENCE [LARGE SCALE GENOMIC DNA]</scope>
    <source>
        <strain evidence="1 2">DSM 44254</strain>
    </source>
</reference>
<protein>
    <submittedName>
        <fullName evidence="1">Uncharacterized protein</fullName>
    </submittedName>
</protein>
<evidence type="ECO:0000313" key="1">
    <source>
        <dbReference type="EMBL" id="ROO87595.1"/>
    </source>
</evidence>